<dbReference type="InterPro" id="IPR041991">
    <property type="entry name" value="Ribosomal_eL27_KOW"/>
</dbReference>
<reference evidence="7" key="1">
    <citation type="submission" date="2018-11" db="EMBL/GenBank/DDBJ databases">
        <title>Henneguya salminicola genome and transcriptome.</title>
        <authorList>
            <person name="Yahalomi D."/>
            <person name="Atkinson S.D."/>
            <person name="Neuhof M."/>
            <person name="Chang E.S."/>
            <person name="Philippe H."/>
            <person name="Cartwright P."/>
            <person name="Bartholomew J.L."/>
            <person name="Huchon D."/>
        </authorList>
    </citation>
    <scope>NUCLEOTIDE SEQUENCE</scope>
    <source>
        <strain evidence="7">Hz1</strain>
        <tissue evidence="7">Whole</tissue>
    </source>
</reference>
<evidence type="ECO:0000313" key="7">
    <source>
        <dbReference type="EMBL" id="NDJ94732.1"/>
    </source>
</evidence>
<dbReference type="InterPro" id="IPR001141">
    <property type="entry name" value="Ribosomal_eL27"/>
</dbReference>
<dbReference type="PANTHER" id="PTHR10497">
    <property type="entry name" value="60S RIBOSOMAL PROTEIN L27"/>
    <property type="match status" value="1"/>
</dbReference>
<evidence type="ECO:0000256" key="3">
    <source>
        <dbReference type="ARBA" id="ARBA00023274"/>
    </source>
</evidence>
<dbReference type="GO" id="GO:0006412">
    <property type="term" value="P:translation"/>
    <property type="evidence" value="ECO:0007669"/>
    <property type="project" value="InterPro"/>
</dbReference>
<keyword evidence="3" id="KW-0687">Ribonucleoprotein</keyword>
<evidence type="ECO:0000256" key="2">
    <source>
        <dbReference type="ARBA" id="ARBA00022980"/>
    </source>
</evidence>
<evidence type="ECO:0000256" key="5">
    <source>
        <dbReference type="ARBA" id="ARBA00035329"/>
    </source>
</evidence>
<proteinExistence type="inferred from homology"/>
<comment type="similarity">
    <text evidence="1">Belongs to the eukaryotic ribosomal protein eL27 family.</text>
</comment>
<dbReference type="FunFam" id="2.30.30.770:FF:000001">
    <property type="entry name" value="60S ribosomal protein L27"/>
    <property type="match status" value="1"/>
</dbReference>
<dbReference type="InterPro" id="IPR038655">
    <property type="entry name" value="Ribosomal_eL27_sf"/>
</dbReference>
<dbReference type="Pfam" id="PF01777">
    <property type="entry name" value="Ribosomal_L27e"/>
    <property type="match status" value="1"/>
</dbReference>
<dbReference type="Gene3D" id="2.30.30.770">
    <property type="match status" value="1"/>
</dbReference>
<dbReference type="CDD" id="cd06090">
    <property type="entry name" value="KOW_RPL27"/>
    <property type="match status" value="1"/>
</dbReference>
<feature type="domain" description="KOW" evidence="6">
    <location>
        <begin position="8"/>
        <end position="27"/>
    </location>
</feature>
<dbReference type="InterPro" id="IPR005824">
    <property type="entry name" value="KOW"/>
</dbReference>
<dbReference type="EMBL" id="GHBP01011024">
    <property type="protein sequence ID" value="NDJ94732.1"/>
    <property type="molecule type" value="Transcribed_RNA"/>
</dbReference>
<keyword evidence="2 7" id="KW-0689">Ribosomal protein</keyword>
<dbReference type="GO" id="GO:1990904">
    <property type="term" value="C:ribonucleoprotein complex"/>
    <property type="evidence" value="ECO:0007669"/>
    <property type="project" value="UniProtKB-KW"/>
</dbReference>
<evidence type="ECO:0000259" key="6">
    <source>
        <dbReference type="Pfam" id="PF00467"/>
    </source>
</evidence>
<dbReference type="GO" id="GO:0003735">
    <property type="term" value="F:structural constituent of ribosome"/>
    <property type="evidence" value="ECO:0007669"/>
    <property type="project" value="InterPro"/>
</dbReference>
<protein>
    <recommendedName>
        <fullName evidence="4">Large ribosomal subunit protein eL27</fullName>
    </recommendedName>
    <alternativeName>
        <fullName evidence="5">60S ribosomal protein L27</fullName>
    </alternativeName>
</protein>
<organism evidence="7">
    <name type="scientific">Henneguya salminicola</name>
    <name type="common">Myxosporean</name>
    <dbReference type="NCBI Taxonomy" id="69463"/>
    <lineage>
        <taxon>Eukaryota</taxon>
        <taxon>Metazoa</taxon>
        <taxon>Cnidaria</taxon>
        <taxon>Myxozoa</taxon>
        <taxon>Myxosporea</taxon>
        <taxon>Bivalvulida</taxon>
        <taxon>Platysporina</taxon>
        <taxon>Myxobolidae</taxon>
        <taxon>Henneguya</taxon>
    </lineage>
</organism>
<dbReference type="AlphaFoldDB" id="A0A6G3ML09"/>
<sequence>MKNFLKSGRVVLVLNGRYAGRKGVIVKGYDSGTSQRPYPHAVIVGVDRYPRKITRSMNKAKVEKRSRIKPFVKALNMNHIFPTRFTVDFKLNKALITDENLKTRRKRCMIRAHLKEVMEKKFRLGENKFFFTKLRF</sequence>
<dbReference type="GO" id="GO:0005840">
    <property type="term" value="C:ribosome"/>
    <property type="evidence" value="ECO:0007669"/>
    <property type="project" value="UniProtKB-KW"/>
</dbReference>
<dbReference type="OrthoDB" id="2365484at2759"/>
<dbReference type="Pfam" id="PF00467">
    <property type="entry name" value="KOW"/>
    <property type="match status" value="1"/>
</dbReference>
<evidence type="ECO:0000256" key="4">
    <source>
        <dbReference type="ARBA" id="ARBA00035224"/>
    </source>
</evidence>
<dbReference type="SUPFAM" id="SSF50104">
    <property type="entry name" value="Translation proteins SH3-like domain"/>
    <property type="match status" value="1"/>
</dbReference>
<name>A0A6G3ML09_HENSL</name>
<evidence type="ECO:0000256" key="1">
    <source>
        <dbReference type="ARBA" id="ARBA00009124"/>
    </source>
</evidence>
<accession>A0A6G3ML09</accession>
<dbReference type="InterPro" id="IPR008991">
    <property type="entry name" value="Translation_prot_SH3-like_sf"/>
</dbReference>